<protein>
    <submittedName>
        <fullName evidence="1">Uncharacterized protein</fullName>
    </submittedName>
</protein>
<dbReference type="Proteomes" id="UP000438429">
    <property type="component" value="Unassembled WGS sequence"/>
</dbReference>
<evidence type="ECO:0000313" key="1">
    <source>
        <dbReference type="EMBL" id="KAF0043508.1"/>
    </source>
</evidence>
<dbReference type="AlphaFoldDB" id="A0A6A4TGD7"/>
<reference evidence="1 2" key="1">
    <citation type="submission" date="2019-06" db="EMBL/GenBank/DDBJ databases">
        <title>Draft genomes of female and male turbot (Scophthalmus maximus).</title>
        <authorList>
            <person name="Xu H."/>
            <person name="Xu X.-W."/>
            <person name="Shao C."/>
            <person name="Chen S."/>
        </authorList>
    </citation>
    <scope>NUCLEOTIDE SEQUENCE [LARGE SCALE GENOMIC DNA]</scope>
    <source>
        <strain evidence="1">Ysfricsl-2016a</strain>
        <tissue evidence="1">Blood</tissue>
    </source>
</reference>
<gene>
    <name evidence="1" type="ORF">F2P81_004845</name>
</gene>
<sequence>MEIRTLEWRLNATPGGCRSGAMSLFKKLDVIDETANEKKRKKKRWKLLQRRPRPLTQCSAREELHKALCIDLRPPNSINSGSIGASLSRLKAKVKVSSPSRPLKSGPTGGVARVPGGRTGCGIYVTSCLKTLAFRSVMDLTGAMGSSPRDTRRPRTDCVDAFHARSQERVPSVTACPR</sequence>
<accession>A0A6A4TGD7</accession>
<proteinExistence type="predicted"/>
<evidence type="ECO:0000313" key="2">
    <source>
        <dbReference type="Proteomes" id="UP000438429"/>
    </source>
</evidence>
<dbReference type="EMBL" id="VEVO01000004">
    <property type="protein sequence ID" value="KAF0043508.1"/>
    <property type="molecule type" value="Genomic_DNA"/>
</dbReference>
<organism evidence="1 2">
    <name type="scientific">Scophthalmus maximus</name>
    <name type="common">Turbot</name>
    <name type="synonym">Psetta maxima</name>
    <dbReference type="NCBI Taxonomy" id="52904"/>
    <lineage>
        <taxon>Eukaryota</taxon>
        <taxon>Metazoa</taxon>
        <taxon>Chordata</taxon>
        <taxon>Craniata</taxon>
        <taxon>Vertebrata</taxon>
        <taxon>Euteleostomi</taxon>
        <taxon>Actinopterygii</taxon>
        <taxon>Neopterygii</taxon>
        <taxon>Teleostei</taxon>
        <taxon>Neoteleostei</taxon>
        <taxon>Acanthomorphata</taxon>
        <taxon>Carangaria</taxon>
        <taxon>Pleuronectiformes</taxon>
        <taxon>Pleuronectoidei</taxon>
        <taxon>Scophthalmidae</taxon>
        <taxon>Scophthalmus</taxon>
    </lineage>
</organism>
<name>A0A6A4TGD7_SCOMX</name>
<comment type="caution">
    <text evidence="1">The sequence shown here is derived from an EMBL/GenBank/DDBJ whole genome shotgun (WGS) entry which is preliminary data.</text>
</comment>